<comment type="caution">
    <text evidence="6">The sequence shown here is derived from an EMBL/GenBank/DDBJ whole genome shotgun (WGS) entry which is preliminary data.</text>
</comment>
<sequence length="249" mass="26375">MAGNTSVPGTTVTSRLFAILGAFDERHRSLTLTEVARRAGMAVPTAHRLIGELVAGGVLQRLADGRYAPGALTWRAGLLAPVEGGLQRVAEPFLHDVYAATMATVHLAVRDGDEVLYLERMAGRTSMPILSEVGSHLPMHTTGVGKVLLAHAPADVQARVCSNLTRITPHTITRPDVLCAQLVRIRREGTATTSEEMSRGAYSLAVPVVQSSDGVVVAAIGVVVGTLKRDRQRLLGALQVAARGIGRLL</sequence>
<keyword evidence="2" id="KW-0238">DNA-binding</keyword>
<keyword evidence="1" id="KW-0805">Transcription regulation</keyword>
<keyword evidence="3" id="KW-0804">Transcription</keyword>
<dbReference type="GO" id="GO:0045892">
    <property type="term" value="P:negative regulation of DNA-templated transcription"/>
    <property type="evidence" value="ECO:0007669"/>
    <property type="project" value="TreeGrafter"/>
</dbReference>
<proteinExistence type="predicted"/>
<dbReference type="InterPro" id="IPR014757">
    <property type="entry name" value="Tscrpt_reg_IclR_C"/>
</dbReference>
<dbReference type="Proteomes" id="UP001187143">
    <property type="component" value="Unassembled WGS sequence"/>
</dbReference>
<dbReference type="PANTHER" id="PTHR30136">
    <property type="entry name" value="HELIX-TURN-HELIX TRANSCRIPTIONAL REGULATOR, ICLR FAMILY"/>
    <property type="match status" value="1"/>
</dbReference>
<dbReference type="SMART" id="SM00346">
    <property type="entry name" value="HTH_ICLR"/>
    <property type="match status" value="1"/>
</dbReference>
<dbReference type="Pfam" id="PF09339">
    <property type="entry name" value="HTH_IclR"/>
    <property type="match status" value="1"/>
</dbReference>
<evidence type="ECO:0000259" key="4">
    <source>
        <dbReference type="PROSITE" id="PS51077"/>
    </source>
</evidence>
<protein>
    <submittedName>
        <fullName evidence="6">IclR family transcriptional regulator</fullName>
    </submittedName>
</protein>
<reference evidence="6" key="1">
    <citation type="submission" date="2023-10" db="EMBL/GenBank/DDBJ databases">
        <title>Characterization and genome sequence of Mycobacterium intracellulare ABSURDO, a novel pathogenic isolate with three colony morphotypes that vary in growth and acid-fastness.</title>
        <authorList>
            <person name="Jude B.A."/>
            <person name="Robinson R.T."/>
        </authorList>
    </citation>
    <scope>NUCLEOTIDE SEQUENCE</scope>
    <source>
        <strain evidence="6">ABSURDO Component B</strain>
    </source>
</reference>
<dbReference type="GO" id="GO:0003677">
    <property type="term" value="F:DNA binding"/>
    <property type="evidence" value="ECO:0007669"/>
    <property type="project" value="UniProtKB-KW"/>
</dbReference>
<dbReference type="SUPFAM" id="SSF46785">
    <property type="entry name" value="Winged helix' DNA-binding domain"/>
    <property type="match status" value="1"/>
</dbReference>
<evidence type="ECO:0000256" key="3">
    <source>
        <dbReference type="ARBA" id="ARBA00023163"/>
    </source>
</evidence>
<dbReference type="PANTHER" id="PTHR30136:SF24">
    <property type="entry name" value="HTH-TYPE TRANSCRIPTIONAL REPRESSOR ALLR"/>
    <property type="match status" value="1"/>
</dbReference>
<evidence type="ECO:0000256" key="1">
    <source>
        <dbReference type="ARBA" id="ARBA00023015"/>
    </source>
</evidence>
<evidence type="ECO:0000313" key="6">
    <source>
        <dbReference type="EMBL" id="MDV7014602.1"/>
    </source>
</evidence>
<dbReference type="Gene3D" id="3.30.450.40">
    <property type="match status" value="1"/>
</dbReference>
<gene>
    <name evidence="6" type="ORF">R4F53_20140</name>
</gene>
<dbReference type="InterPro" id="IPR036388">
    <property type="entry name" value="WH-like_DNA-bd_sf"/>
</dbReference>
<dbReference type="RefSeq" id="WP_317728464.1">
    <property type="nucleotide sequence ID" value="NZ_JAWLLC010000024.1"/>
</dbReference>
<dbReference type="PROSITE" id="PS51078">
    <property type="entry name" value="ICLR_ED"/>
    <property type="match status" value="1"/>
</dbReference>
<dbReference type="EMBL" id="JAWLLD010000025">
    <property type="protein sequence ID" value="MDV7014602.1"/>
    <property type="molecule type" value="Genomic_DNA"/>
</dbReference>
<evidence type="ECO:0000256" key="2">
    <source>
        <dbReference type="ARBA" id="ARBA00023125"/>
    </source>
</evidence>
<dbReference type="PROSITE" id="PS51077">
    <property type="entry name" value="HTH_ICLR"/>
    <property type="match status" value="1"/>
</dbReference>
<name>A0AAE4RKJ8_MYCIT</name>
<dbReference type="InterPro" id="IPR036390">
    <property type="entry name" value="WH_DNA-bd_sf"/>
</dbReference>
<dbReference type="InterPro" id="IPR029016">
    <property type="entry name" value="GAF-like_dom_sf"/>
</dbReference>
<dbReference type="AlphaFoldDB" id="A0AAE4RKJ8"/>
<organism evidence="6 7">
    <name type="scientific">Mycobacterium intracellulare</name>
    <dbReference type="NCBI Taxonomy" id="1767"/>
    <lineage>
        <taxon>Bacteria</taxon>
        <taxon>Bacillati</taxon>
        <taxon>Actinomycetota</taxon>
        <taxon>Actinomycetes</taxon>
        <taxon>Mycobacteriales</taxon>
        <taxon>Mycobacteriaceae</taxon>
        <taxon>Mycobacterium</taxon>
        <taxon>Mycobacterium avium complex (MAC)</taxon>
    </lineage>
</organism>
<dbReference type="Gene3D" id="1.10.10.10">
    <property type="entry name" value="Winged helix-like DNA-binding domain superfamily/Winged helix DNA-binding domain"/>
    <property type="match status" value="1"/>
</dbReference>
<dbReference type="SUPFAM" id="SSF55781">
    <property type="entry name" value="GAF domain-like"/>
    <property type="match status" value="1"/>
</dbReference>
<feature type="domain" description="HTH iclR-type" evidence="4">
    <location>
        <begin position="10"/>
        <end position="71"/>
    </location>
</feature>
<accession>A0AAE4RKJ8</accession>
<evidence type="ECO:0000313" key="7">
    <source>
        <dbReference type="Proteomes" id="UP001187143"/>
    </source>
</evidence>
<feature type="domain" description="IclR-ED" evidence="5">
    <location>
        <begin position="72"/>
        <end position="249"/>
    </location>
</feature>
<evidence type="ECO:0000259" key="5">
    <source>
        <dbReference type="PROSITE" id="PS51078"/>
    </source>
</evidence>
<dbReference type="Pfam" id="PF01614">
    <property type="entry name" value="IclR_C"/>
    <property type="match status" value="1"/>
</dbReference>
<dbReference type="InterPro" id="IPR005471">
    <property type="entry name" value="Tscrpt_reg_IclR_N"/>
</dbReference>
<dbReference type="GO" id="GO:0003700">
    <property type="term" value="F:DNA-binding transcription factor activity"/>
    <property type="evidence" value="ECO:0007669"/>
    <property type="project" value="TreeGrafter"/>
</dbReference>
<dbReference type="InterPro" id="IPR050707">
    <property type="entry name" value="HTH_MetabolicPath_Reg"/>
</dbReference>